<organism evidence="1 2">
    <name type="scientific">Kouleothrix aurantiaca</name>
    <dbReference type="NCBI Taxonomy" id="186479"/>
    <lineage>
        <taxon>Bacteria</taxon>
        <taxon>Bacillati</taxon>
        <taxon>Chloroflexota</taxon>
        <taxon>Chloroflexia</taxon>
        <taxon>Chloroflexales</taxon>
        <taxon>Roseiflexineae</taxon>
        <taxon>Roseiflexaceae</taxon>
        <taxon>Kouleothrix</taxon>
    </lineage>
</organism>
<proteinExistence type="predicted"/>
<dbReference type="EMBL" id="LJCR01001283">
    <property type="protein sequence ID" value="KPV50648.1"/>
    <property type="molecule type" value="Genomic_DNA"/>
</dbReference>
<reference evidence="1 2" key="1">
    <citation type="submission" date="2015-09" db="EMBL/GenBank/DDBJ databases">
        <title>Draft genome sequence of Kouleothrix aurantiaca JCM 19913.</title>
        <authorList>
            <person name="Hemp J."/>
        </authorList>
    </citation>
    <scope>NUCLEOTIDE SEQUENCE [LARGE SCALE GENOMIC DNA]</scope>
    <source>
        <strain evidence="1 2">COM-B</strain>
    </source>
</reference>
<evidence type="ECO:0000313" key="2">
    <source>
        <dbReference type="Proteomes" id="UP000050509"/>
    </source>
</evidence>
<sequence>MYDPAPIVFHQHLADLDVVVMRLGQYQESFWAFMTKAALSDRAYTWPIVRHMLYWYVRKTVRGLGAVAKKRDRPLALVLSEARGALRGPFALLRSHRWLKTEQQRRLGDVAQDPSHIHVL</sequence>
<keyword evidence="2" id="KW-1185">Reference proteome</keyword>
<evidence type="ECO:0000313" key="1">
    <source>
        <dbReference type="EMBL" id="KPV50648.1"/>
    </source>
</evidence>
<dbReference type="Proteomes" id="UP000050509">
    <property type="component" value="Unassembled WGS sequence"/>
</dbReference>
<protein>
    <submittedName>
        <fullName evidence="1">Uncharacterized protein</fullName>
    </submittedName>
</protein>
<accession>A0A0P9DD95</accession>
<dbReference type="AlphaFoldDB" id="A0A0P9DD95"/>
<name>A0A0P9DD95_9CHLR</name>
<gene>
    <name evidence="1" type="ORF">SE17_25705</name>
</gene>
<comment type="caution">
    <text evidence="1">The sequence shown here is derived from an EMBL/GenBank/DDBJ whole genome shotgun (WGS) entry which is preliminary data.</text>
</comment>